<organism evidence="1 2">
    <name type="scientific">Sphingomonas gilva</name>
    <dbReference type="NCBI Taxonomy" id="2305907"/>
    <lineage>
        <taxon>Bacteria</taxon>
        <taxon>Pseudomonadati</taxon>
        <taxon>Pseudomonadota</taxon>
        <taxon>Alphaproteobacteria</taxon>
        <taxon>Sphingomonadales</taxon>
        <taxon>Sphingomonadaceae</taxon>
        <taxon>Sphingomonas</taxon>
    </lineage>
</organism>
<evidence type="ECO:0000313" key="1">
    <source>
        <dbReference type="EMBL" id="RHW17205.1"/>
    </source>
</evidence>
<keyword evidence="2" id="KW-1185">Reference proteome</keyword>
<evidence type="ECO:0000313" key="2">
    <source>
        <dbReference type="Proteomes" id="UP000266693"/>
    </source>
</evidence>
<evidence type="ECO:0008006" key="3">
    <source>
        <dbReference type="Google" id="ProtNLM"/>
    </source>
</evidence>
<dbReference type="RefSeq" id="WP_118864372.1">
    <property type="nucleotide sequence ID" value="NZ_QWLV01000005.1"/>
</dbReference>
<protein>
    <recommendedName>
        <fullName evidence="3">Phage tail assembly protein</fullName>
    </recommendedName>
</protein>
<accession>A0A396S1F3</accession>
<dbReference type="AlphaFoldDB" id="A0A396S1F3"/>
<proteinExistence type="predicted"/>
<gene>
    <name evidence="1" type="ORF">D1610_11690</name>
</gene>
<dbReference type="EMBL" id="QWLV01000005">
    <property type="protein sequence ID" value="RHW17205.1"/>
    <property type="molecule type" value="Genomic_DNA"/>
</dbReference>
<sequence>MAEKRRYALKHPIRVVTLSEAGVEKESFIREVTLAERIKGRHMRAADKATGPASAKLLMLGALVGLSAREMDEMDGEDIDTIDAIFEGDADALAQVVTGPLADGQATGPTPSTT</sequence>
<dbReference type="Proteomes" id="UP000266693">
    <property type="component" value="Unassembled WGS sequence"/>
</dbReference>
<dbReference type="OrthoDB" id="7031200at2"/>
<reference evidence="1 2" key="1">
    <citation type="submission" date="2018-08" db="EMBL/GenBank/DDBJ databases">
        <title>The multiple taxonomic identification of Sphingomonas gilva.</title>
        <authorList>
            <person name="Zhu D."/>
            <person name="Zheng S."/>
        </authorList>
    </citation>
    <scope>NUCLEOTIDE SEQUENCE [LARGE SCALE GENOMIC DNA]</scope>
    <source>
        <strain evidence="1 2">ZDH117</strain>
    </source>
</reference>
<name>A0A396S1F3_9SPHN</name>
<comment type="caution">
    <text evidence="1">The sequence shown here is derived from an EMBL/GenBank/DDBJ whole genome shotgun (WGS) entry which is preliminary data.</text>
</comment>